<dbReference type="Proteomes" id="UP001163687">
    <property type="component" value="Chromosome"/>
</dbReference>
<evidence type="ECO:0000256" key="1">
    <source>
        <dbReference type="ARBA" id="ARBA00005801"/>
    </source>
</evidence>
<feature type="transmembrane region" description="Helical" evidence="2">
    <location>
        <begin position="147"/>
        <end position="172"/>
    </location>
</feature>
<dbReference type="GO" id="GO:0006465">
    <property type="term" value="P:signal peptide processing"/>
    <property type="evidence" value="ECO:0007669"/>
    <property type="project" value="TreeGrafter"/>
</dbReference>
<sequence length="211" mass="21293">MGASLAGAAIGGVLAWLGAWVSPRWTTRPRGAWEWALCTVLGAALGYGFGRGPAGLGPEFLRLAVLSAVVITASLVDLHDRIIPNELLLAAAALWLVLQVADPAGWLQALAGGAFGFGVLFLLGMLFRGGMGMGDVKMAGVVGLYLGWPAALAALLAAFVAGGLVSLALLALRRVGRKDQIAFGPFLAAGAIVAALGTPGIAWLSVGVAGP</sequence>
<comment type="similarity">
    <text evidence="1">Belongs to the peptidase A24 family.</text>
</comment>
<gene>
    <name evidence="4" type="ORF">caldi_13800</name>
</gene>
<feature type="domain" description="Prepilin type IV endopeptidase peptidase" evidence="3">
    <location>
        <begin position="65"/>
        <end position="166"/>
    </location>
</feature>
<feature type="transmembrane region" description="Helical" evidence="2">
    <location>
        <begin position="105"/>
        <end position="127"/>
    </location>
</feature>
<protein>
    <recommendedName>
        <fullName evidence="3">Prepilin type IV endopeptidase peptidase domain-containing protein</fullName>
    </recommendedName>
</protein>
<dbReference type="KEGG" id="cmic:caldi_13800"/>
<dbReference type="GO" id="GO:0004190">
    <property type="term" value="F:aspartic-type endopeptidase activity"/>
    <property type="evidence" value="ECO:0007669"/>
    <property type="project" value="InterPro"/>
</dbReference>
<dbReference type="PANTHER" id="PTHR30487:SF0">
    <property type="entry name" value="PREPILIN LEADER PEPTIDASE_N-METHYLTRANSFERASE-RELATED"/>
    <property type="match status" value="1"/>
</dbReference>
<evidence type="ECO:0000259" key="3">
    <source>
        <dbReference type="Pfam" id="PF01478"/>
    </source>
</evidence>
<name>A0AA35G7U7_9FIRM</name>
<dbReference type="Gene3D" id="1.20.120.1220">
    <property type="match status" value="1"/>
</dbReference>
<accession>A0AA35G7U7</accession>
<evidence type="ECO:0000313" key="5">
    <source>
        <dbReference type="Proteomes" id="UP001163687"/>
    </source>
</evidence>
<evidence type="ECO:0000256" key="2">
    <source>
        <dbReference type="SAM" id="Phobius"/>
    </source>
</evidence>
<feature type="transmembrane region" description="Helical" evidence="2">
    <location>
        <begin position="82"/>
        <end position="98"/>
    </location>
</feature>
<dbReference type="Pfam" id="PF01478">
    <property type="entry name" value="Peptidase_A24"/>
    <property type="match status" value="1"/>
</dbReference>
<keyword evidence="5" id="KW-1185">Reference proteome</keyword>
<evidence type="ECO:0000313" key="4">
    <source>
        <dbReference type="EMBL" id="BDG60290.1"/>
    </source>
</evidence>
<proteinExistence type="inferred from homology"/>
<dbReference type="PANTHER" id="PTHR30487">
    <property type="entry name" value="TYPE 4 PREPILIN-LIKE PROTEINS LEADER PEPTIDE-PROCESSING ENZYME"/>
    <property type="match status" value="1"/>
</dbReference>
<reference evidence="4" key="1">
    <citation type="submission" date="2022-03" db="EMBL/GenBank/DDBJ databases">
        <title>Complete genome sequence of Caldinitratiruptor microaerophilus.</title>
        <authorList>
            <person name="Mukaiyama R."/>
            <person name="Nishiyama T."/>
            <person name="Ueda K."/>
        </authorList>
    </citation>
    <scope>NUCLEOTIDE SEQUENCE</scope>
    <source>
        <strain evidence="4">JCM 16183</strain>
    </source>
</reference>
<dbReference type="RefSeq" id="WP_264844352.1">
    <property type="nucleotide sequence ID" value="NZ_AP025628.1"/>
</dbReference>
<dbReference type="GO" id="GO:0005886">
    <property type="term" value="C:plasma membrane"/>
    <property type="evidence" value="ECO:0007669"/>
    <property type="project" value="TreeGrafter"/>
</dbReference>
<dbReference type="EMBL" id="AP025628">
    <property type="protein sequence ID" value="BDG60290.1"/>
    <property type="molecule type" value="Genomic_DNA"/>
</dbReference>
<keyword evidence="2" id="KW-1133">Transmembrane helix</keyword>
<feature type="transmembrane region" description="Helical" evidence="2">
    <location>
        <begin position="31"/>
        <end position="48"/>
    </location>
</feature>
<dbReference type="AlphaFoldDB" id="A0AA35G7U7"/>
<feature type="transmembrane region" description="Helical" evidence="2">
    <location>
        <begin position="184"/>
        <end position="206"/>
    </location>
</feature>
<dbReference type="InterPro" id="IPR000045">
    <property type="entry name" value="Prepilin_IV_endopep_pep"/>
</dbReference>
<keyword evidence="2" id="KW-0812">Transmembrane</keyword>
<dbReference type="InterPro" id="IPR050882">
    <property type="entry name" value="Prepilin_peptidase/N-MTase"/>
</dbReference>
<keyword evidence="2" id="KW-0472">Membrane</keyword>
<organism evidence="4 5">
    <name type="scientific">Caldinitratiruptor microaerophilus</name>
    <dbReference type="NCBI Taxonomy" id="671077"/>
    <lineage>
        <taxon>Bacteria</taxon>
        <taxon>Bacillati</taxon>
        <taxon>Bacillota</taxon>
        <taxon>Clostridia</taxon>
        <taxon>Eubacteriales</taxon>
        <taxon>Symbiobacteriaceae</taxon>
        <taxon>Caldinitratiruptor</taxon>
    </lineage>
</organism>